<keyword evidence="5 6" id="KW-0472">Membrane</keyword>
<comment type="subcellular location">
    <subcellularLocation>
        <location evidence="6">Cell inner membrane</location>
        <topology evidence="6">Multi-pass membrane protein</topology>
    </subcellularLocation>
    <subcellularLocation>
        <location evidence="1">Cell membrane</location>
        <topology evidence="1">Multi-pass membrane protein</topology>
    </subcellularLocation>
</comment>
<dbReference type="Proteomes" id="UP001178354">
    <property type="component" value="Unassembled WGS sequence"/>
</dbReference>
<dbReference type="Gene3D" id="2.30.30.60">
    <property type="match status" value="1"/>
</dbReference>
<keyword evidence="6" id="KW-0407">Ion channel</keyword>
<keyword evidence="6" id="KW-0813">Transport</keyword>
<dbReference type="GO" id="GO:0008381">
    <property type="term" value="F:mechanosensitive monoatomic ion channel activity"/>
    <property type="evidence" value="ECO:0007669"/>
    <property type="project" value="InterPro"/>
</dbReference>
<keyword evidence="3 6" id="KW-0812">Transmembrane</keyword>
<protein>
    <recommendedName>
        <fullName evidence="6">Small-conductance mechanosensitive channel</fullName>
    </recommendedName>
</protein>
<comment type="subunit">
    <text evidence="6">Homoheptamer.</text>
</comment>
<proteinExistence type="inferred from homology"/>
<comment type="function">
    <text evidence="6">Mechanosensitive channel that participates in the regulation of osmotic pressure changes within the cell, opening in response to stretch forces in the membrane lipid bilayer, without the need for other proteins. Contributes to normal resistance to hypoosmotic shock. Forms an ion channel of 1.0 nanosiemens conductance with a slight preference for anions.</text>
</comment>
<evidence type="ECO:0000256" key="7">
    <source>
        <dbReference type="SAM" id="Coils"/>
    </source>
</evidence>
<evidence type="ECO:0000313" key="10">
    <source>
        <dbReference type="Proteomes" id="UP001178354"/>
    </source>
</evidence>
<name>A0AAW8B445_9GAMM</name>
<dbReference type="InterPro" id="IPR010920">
    <property type="entry name" value="LSM_dom_sf"/>
</dbReference>
<keyword evidence="4 6" id="KW-1133">Transmembrane helix</keyword>
<feature type="transmembrane region" description="Helical" evidence="6">
    <location>
        <begin position="80"/>
        <end position="103"/>
    </location>
</feature>
<feature type="coiled-coil region" evidence="7">
    <location>
        <begin position="295"/>
        <end position="322"/>
    </location>
</feature>
<gene>
    <name evidence="9" type="ORF">Q8A57_05235</name>
</gene>
<keyword evidence="7" id="KW-0175">Coiled coil</keyword>
<evidence type="ECO:0000256" key="2">
    <source>
        <dbReference type="ARBA" id="ARBA00022475"/>
    </source>
</evidence>
<accession>A0AAW8B445</accession>
<dbReference type="InterPro" id="IPR023408">
    <property type="entry name" value="MscS_beta-dom_sf"/>
</dbReference>
<keyword evidence="2" id="KW-1003">Cell membrane</keyword>
<evidence type="ECO:0000256" key="1">
    <source>
        <dbReference type="ARBA" id="ARBA00004651"/>
    </source>
</evidence>
<reference evidence="9" key="1">
    <citation type="journal article" date="2010" name="Int. J. Syst. Evol. Microbiol.">
        <title>Porticoccus litoralis gen. nov., sp. nov., a gammaproteobacterium isolated from the Yellow Sea.</title>
        <authorList>
            <person name="Oh H.M."/>
            <person name="Kim H."/>
            <person name="Kim K.M."/>
            <person name="Min G.S."/>
            <person name="Cho J.C."/>
        </authorList>
    </citation>
    <scope>NUCLEOTIDE SEQUENCE</scope>
    <source>
        <strain evidence="9">DSM 25064</strain>
    </source>
</reference>
<dbReference type="RefSeq" id="WP_305169934.1">
    <property type="nucleotide sequence ID" value="NZ_JAUUUU010000002.1"/>
</dbReference>
<dbReference type="SUPFAM" id="SSF50182">
    <property type="entry name" value="Sm-like ribonucleoproteins"/>
    <property type="match status" value="1"/>
</dbReference>
<feature type="domain" description="Mechanosensitive ion channel MscS" evidence="8">
    <location>
        <begin position="97"/>
        <end position="158"/>
    </location>
</feature>
<dbReference type="InterPro" id="IPR011066">
    <property type="entry name" value="MscS_channel_C_sf"/>
</dbReference>
<comment type="caution">
    <text evidence="6">Lacks conserved residue(s) required for the propagation of feature annotation.</text>
</comment>
<feature type="transmembrane region" description="Helical" evidence="6">
    <location>
        <begin position="47"/>
        <end position="68"/>
    </location>
</feature>
<feature type="transmembrane region" description="Helical" evidence="6">
    <location>
        <begin position="12"/>
        <end position="35"/>
    </location>
</feature>
<dbReference type="InterPro" id="IPR006685">
    <property type="entry name" value="MscS_channel_2nd"/>
</dbReference>
<dbReference type="InterPro" id="IPR045275">
    <property type="entry name" value="MscS_archaea/bacteria_type"/>
</dbReference>
<organism evidence="9 10">
    <name type="scientific">Porticoccus litoralis</name>
    <dbReference type="NCBI Taxonomy" id="434086"/>
    <lineage>
        <taxon>Bacteria</taxon>
        <taxon>Pseudomonadati</taxon>
        <taxon>Pseudomonadota</taxon>
        <taxon>Gammaproteobacteria</taxon>
        <taxon>Cellvibrionales</taxon>
        <taxon>Porticoccaceae</taxon>
        <taxon>Porticoccus</taxon>
    </lineage>
</organism>
<keyword evidence="10" id="KW-1185">Reference proteome</keyword>
<reference evidence="9" key="2">
    <citation type="submission" date="2023-08" db="EMBL/GenBank/DDBJ databases">
        <authorList>
            <person name="Luo J."/>
        </authorList>
    </citation>
    <scope>NUCLEOTIDE SEQUENCE</scope>
    <source>
        <strain evidence="9">DSM 25064</strain>
    </source>
</reference>
<dbReference type="AlphaFoldDB" id="A0AAW8B445"/>
<dbReference type="GO" id="GO:0005886">
    <property type="term" value="C:plasma membrane"/>
    <property type="evidence" value="ECO:0007669"/>
    <property type="project" value="UniProtKB-SubCell"/>
</dbReference>
<comment type="similarity">
    <text evidence="6">Belongs to the MscS (TC 1.A.23) family.</text>
</comment>
<dbReference type="PANTHER" id="PTHR30221:SF18">
    <property type="entry name" value="SLL0590 PROTEIN"/>
    <property type="match status" value="1"/>
</dbReference>
<sequence>MLDLEGIYQSLATFIPLLVTIAFIVLCLWIANWLLLRRASLTTESRLPGQVTMLVLTAIALVIVILALPVSESTRGDLLSLLGLVLTGVIALSSTTFVSNAMAGLMLRAVRSFHHGDFIRAGEHFGRVTERGLFHTEIQSEDRDLITLPNLFLASNPVTVVRSSGTIVSCELSLGYDVAHHQLEPLFKEAALAAGLTEPFMQIRNLGDFSVSYKISGYYPEVKHLLTTRSKLRKEVLDKLHGAGIEIVSPTFMNQRQYQSGEKFIGIPGKPEVKQSEQEAPEAMIFDKADRAEKIHSLEDEKQTITQELKSLKEQLQSAGKEEAKVLKAEVEQRETRLAALDSIISKAKETPHE</sequence>
<dbReference type="EMBL" id="JAUUUU010000002">
    <property type="protein sequence ID" value="MDP1520369.1"/>
    <property type="molecule type" value="Genomic_DNA"/>
</dbReference>
<evidence type="ECO:0000256" key="6">
    <source>
        <dbReference type="RuleBase" id="RU369025"/>
    </source>
</evidence>
<evidence type="ECO:0000256" key="5">
    <source>
        <dbReference type="ARBA" id="ARBA00023136"/>
    </source>
</evidence>
<evidence type="ECO:0000313" key="9">
    <source>
        <dbReference type="EMBL" id="MDP1520369.1"/>
    </source>
</evidence>
<dbReference type="Pfam" id="PF00924">
    <property type="entry name" value="MS_channel_2nd"/>
    <property type="match status" value="1"/>
</dbReference>
<keyword evidence="6" id="KW-0406">Ion transport</keyword>
<evidence type="ECO:0000256" key="4">
    <source>
        <dbReference type="ARBA" id="ARBA00022989"/>
    </source>
</evidence>
<evidence type="ECO:0000259" key="8">
    <source>
        <dbReference type="Pfam" id="PF00924"/>
    </source>
</evidence>
<dbReference type="PANTHER" id="PTHR30221">
    <property type="entry name" value="SMALL-CONDUCTANCE MECHANOSENSITIVE CHANNEL"/>
    <property type="match status" value="1"/>
</dbReference>
<comment type="caution">
    <text evidence="9">The sequence shown here is derived from an EMBL/GenBank/DDBJ whole genome shotgun (WGS) entry which is preliminary data.</text>
</comment>
<evidence type="ECO:0000256" key="3">
    <source>
        <dbReference type="ARBA" id="ARBA00022692"/>
    </source>
</evidence>
<keyword evidence="6" id="KW-0997">Cell inner membrane</keyword>
<dbReference type="SUPFAM" id="SSF82689">
    <property type="entry name" value="Mechanosensitive channel protein MscS (YggB), C-terminal domain"/>
    <property type="match status" value="1"/>
</dbReference>